<keyword evidence="2" id="KW-1185">Reference proteome</keyword>
<evidence type="ECO:0000313" key="2">
    <source>
        <dbReference type="Proteomes" id="UP000054396"/>
    </source>
</evidence>
<reference evidence="1 2" key="1">
    <citation type="submission" date="2015-12" db="EMBL/GenBank/DDBJ databases">
        <authorList>
            <person name="Shamseldin A."/>
            <person name="Moawad H."/>
            <person name="Abd El-Rahim W.M."/>
            <person name="Sadowsky M.J."/>
        </authorList>
    </citation>
    <scope>NUCLEOTIDE SEQUENCE [LARGE SCALE GENOMIC DNA]</scope>
    <source>
        <strain evidence="1 2">SJ5A-1</strain>
    </source>
</reference>
<dbReference type="EMBL" id="LPXO01000003">
    <property type="protein sequence ID" value="KUF11638.1"/>
    <property type="molecule type" value="Genomic_DNA"/>
</dbReference>
<comment type="caution">
    <text evidence="1">The sequence shown here is derived from an EMBL/GenBank/DDBJ whole genome shotgun (WGS) entry which is preliminary data.</text>
</comment>
<evidence type="ECO:0000313" key="1">
    <source>
        <dbReference type="EMBL" id="KUF11638.1"/>
    </source>
</evidence>
<dbReference type="Proteomes" id="UP000054396">
    <property type="component" value="Unassembled WGS sequence"/>
</dbReference>
<name>A0A0W7WM41_9RHOB</name>
<dbReference type="RefSeq" id="WP_058861584.1">
    <property type="nucleotide sequence ID" value="NZ_LPXO01000003.1"/>
</dbReference>
<dbReference type="STRING" id="1685382.AVJ23_07760"/>
<dbReference type="Pfam" id="PF07310">
    <property type="entry name" value="PAS_5"/>
    <property type="match status" value="1"/>
</dbReference>
<sequence>MSGKGDRDDHVVSMMDRERARREAPLRQVEAYWHGLCAEGQVPARSAVDPRGIEDALENAFLLERIAPSMAKIRVAGSHLSDLMGMNVAGMPLASLIVPAERTRFGQAVTHLFADPAILRLELRAEGGFGKPGLEATMLLMPLASDFGDLSRGLGALVSHGRIGRAPRRFVIHDVEITPALRPGVLAAPPVSAPAPRATGFAEGQAPFRRRARPDTPTRRHLRLVVSNDD</sequence>
<dbReference type="OrthoDB" id="8478628at2"/>
<dbReference type="AlphaFoldDB" id="A0A0W7WM41"/>
<dbReference type="InterPro" id="IPR009922">
    <property type="entry name" value="DUF1457"/>
</dbReference>
<accession>A0A0W7WM41</accession>
<proteinExistence type="predicted"/>
<protein>
    <submittedName>
        <fullName evidence="1">Diguanylate cyclase</fullName>
    </submittedName>
</protein>
<organism evidence="1 2">
    <name type="scientific">Pseudoponticoccus marisrubri</name>
    <dbReference type="NCBI Taxonomy" id="1685382"/>
    <lineage>
        <taxon>Bacteria</taxon>
        <taxon>Pseudomonadati</taxon>
        <taxon>Pseudomonadota</taxon>
        <taxon>Alphaproteobacteria</taxon>
        <taxon>Rhodobacterales</taxon>
        <taxon>Roseobacteraceae</taxon>
        <taxon>Pseudoponticoccus</taxon>
    </lineage>
</organism>
<gene>
    <name evidence="1" type="ORF">AVJ23_07760</name>
</gene>